<reference evidence="1 2" key="1">
    <citation type="submission" date="2016-11" db="EMBL/GenBank/DDBJ databases">
        <authorList>
            <person name="Jaros S."/>
            <person name="Januszkiewicz K."/>
            <person name="Wedrychowicz H."/>
        </authorList>
    </citation>
    <scope>NUCLEOTIDE SEQUENCE [LARGE SCALE GENOMIC DNA]</scope>
    <source>
        <strain evidence="1 2">DSM 18119</strain>
    </source>
</reference>
<sequence>MRTTMKQIDIRPYTQGELAAMYGVSTKTLRNWILPHQETIGKRVGRLYTTKQVELIFDKLGIPG</sequence>
<dbReference type="Proteomes" id="UP000184048">
    <property type="component" value="Unassembled WGS sequence"/>
</dbReference>
<gene>
    <name evidence="1" type="ORF">SAMN02745131_04210</name>
</gene>
<dbReference type="InterPro" id="IPR009061">
    <property type="entry name" value="DNA-bd_dom_put_sf"/>
</dbReference>
<organism evidence="1 2">
    <name type="scientific">Flavisolibacter ginsengisoli DSM 18119</name>
    <dbReference type="NCBI Taxonomy" id="1121884"/>
    <lineage>
        <taxon>Bacteria</taxon>
        <taxon>Pseudomonadati</taxon>
        <taxon>Bacteroidota</taxon>
        <taxon>Chitinophagia</taxon>
        <taxon>Chitinophagales</taxon>
        <taxon>Chitinophagaceae</taxon>
        <taxon>Flavisolibacter</taxon>
    </lineage>
</organism>
<proteinExistence type="predicted"/>
<dbReference type="EMBL" id="FQUU01000043">
    <property type="protein sequence ID" value="SHG06260.1"/>
    <property type="molecule type" value="Genomic_DNA"/>
</dbReference>
<evidence type="ECO:0000313" key="1">
    <source>
        <dbReference type="EMBL" id="SHG06260.1"/>
    </source>
</evidence>
<keyword evidence="2" id="KW-1185">Reference proteome</keyword>
<name>A0A1M5GR35_9BACT</name>
<dbReference type="AlphaFoldDB" id="A0A1M5GR35"/>
<evidence type="ECO:0000313" key="2">
    <source>
        <dbReference type="Proteomes" id="UP000184048"/>
    </source>
</evidence>
<accession>A0A1M5GR35</accession>
<protein>
    <recommendedName>
        <fullName evidence="3">Helix-turn-helix domain-containing protein</fullName>
    </recommendedName>
</protein>
<dbReference type="SUPFAM" id="SSF46955">
    <property type="entry name" value="Putative DNA-binding domain"/>
    <property type="match status" value="1"/>
</dbReference>
<evidence type="ECO:0008006" key="3">
    <source>
        <dbReference type="Google" id="ProtNLM"/>
    </source>
</evidence>